<name>A0A5B2VZ57_9HYPH</name>
<dbReference type="PROSITE" id="PS51379">
    <property type="entry name" value="4FE4S_FER_2"/>
    <property type="match status" value="2"/>
</dbReference>
<dbReference type="PANTHER" id="PTHR43073">
    <property type="entry name" value="DIHYDROPYRIMIDINE DEHYDROGENASE [NADP(+)]"/>
    <property type="match status" value="1"/>
</dbReference>
<keyword evidence="4" id="KW-0408">Iron</keyword>
<dbReference type="EC" id="1.3.1.1" evidence="12"/>
<comment type="similarity">
    <text evidence="1">Belongs to the dihydropyrimidine dehydrogenase family.</text>
</comment>
<protein>
    <recommendedName>
        <fullName evidence="12">dihydrouracil dehydrogenase (NAD(+))</fullName>
        <ecNumber evidence="12">1.3.1.1</ecNumber>
    </recommendedName>
    <alternativeName>
        <fullName evidence="7">Dihydrothymine dehydrogenase</fullName>
    </alternativeName>
    <alternativeName>
        <fullName evidence="6">Dihydrouracil dehydrogenase</fullName>
    </alternativeName>
</protein>
<proteinExistence type="inferred from homology"/>
<dbReference type="NCBIfam" id="NF006183">
    <property type="entry name" value="PRK08318.1"/>
    <property type="match status" value="1"/>
</dbReference>
<evidence type="ECO:0000256" key="8">
    <source>
        <dbReference type="ARBA" id="ARBA00047685"/>
    </source>
</evidence>
<dbReference type="Gene3D" id="3.30.70.20">
    <property type="match status" value="1"/>
</dbReference>
<evidence type="ECO:0000256" key="4">
    <source>
        <dbReference type="ARBA" id="ARBA00023004"/>
    </source>
</evidence>
<evidence type="ECO:0000313" key="15">
    <source>
        <dbReference type="EMBL" id="KAA2244074.1"/>
    </source>
</evidence>
<dbReference type="InterPro" id="IPR005720">
    <property type="entry name" value="Dihydroorotate_DH_cat"/>
</dbReference>
<dbReference type="GO" id="GO:0046872">
    <property type="term" value="F:metal ion binding"/>
    <property type="evidence" value="ECO:0007669"/>
    <property type="project" value="UniProtKB-KW"/>
</dbReference>
<keyword evidence="3 15" id="KW-0560">Oxidoreductase</keyword>
<dbReference type="Gene3D" id="3.20.20.70">
    <property type="entry name" value="Aldolase class I"/>
    <property type="match status" value="1"/>
</dbReference>
<keyword evidence="5" id="KW-0411">Iron-sulfur</keyword>
<dbReference type="EMBL" id="VUOA01000005">
    <property type="protein sequence ID" value="KAA2244074.1"/>
    <property type="molecule type" value="Genomic_DNA"/>
</dbReference>
<dbReference type="InterPro" id="IPR017896">
    <property type="entry name" value="4Fe4S_Fe-S-bd"/>
</dbReference>
<dbReference type="InterPro" id="IPR013785">
    <property type="entry name" value="Aldolase_TIM"/>
</dbReference>
<comment type="caution">
    <text evidence="15">The sequence shown here is derived from an EMBL/GenBank/DDBJ whole genome shotgun (WGS) entry which is preliminary data.</text>
</comment>
<dbReference type="Pfam" id="PF01180">
    <property type="entry name" value="DHO_dh"/>
    <property type="match status" value="1"/>
</dbReference>
<dbReference type="RefSeq" id="WP_149815386.1">
    <property type="nucleotide sequence ID" value="NZ_VUOA01000005.1"/>
</dbReference>
<evidence type="ECO:0000256" key="9">
    <source>
        <dbReference type="ARBA" id="ARBA00048792"/>
    </source>
</evidence>
<dbReference type="Pfam" id="PF14697">
    <property type="entry name" value="Fer4_21"/>
    <property type="match status" value="1"/>
</dbReference>
<feature type="domain" description="4Fe-4S ferredoxin-type" evidence="14">
    <location>
        <begin position="338"/>
        <end position="367"/>
    </location>
</feature>
<evidence type="ECO:0000256" key="1">
    <source>
        <dbReference type="ARBA" id="ARBA00010804"/>
    </source>
</evidence>
<keyword evidence="2" id="KW-0479">Metal-binding</keyword>
<evidence type="ECO:0000256" key="11">
    <source>
        <dbReference type="ARBA" id="ARBA00049714"/>
    </source>
</evidence>
<evidence type="ECO:0000256" key="6">
    <source>
        <dbReference type="ARBA" id="ARBA00030119"/>
    </source>
</evidence>
<dbReference type="InterPro" id="IPR017900">
    <property type="entry name" value="4Fe4S_Fe_S_CS"/>
</dbReference>
<dbReference type="CDD" id="cd02940">
    <property type="entry name" value="DHPD_FMN"/>
    <property type="match status" value="1"/>
</dbReference>
<dbReference type="SUPFAM" id="SSF51395">
    <property type="entry name" value="FMN-linked oxidoreductases"/>
    <property type="match status" value="1"/>
</dbReference>
<evidence type="ECO:0000256" key="12">
    <source>
        <dbReference type="ARBA" id="ARBA00049728"/>
    </source>
</evidence>
<dbReference type="SUPFAM" id="SSF54862">
    <property type="entry name" value="4Fe-4S ferredoxins"/>
    <property type="match status" value="1"/>
</dbReference>
<dbReference type="GO" id="GO:0004159">
    <property type="term" value="F:dihydropyrimidine dehydrogenase (NAD+) activity"/>
    <property type="evidence" value="ECO:0007669"/>
    <property type="project" value="UniProtKB-EC"/>
</dbReference>
<gene>
    <name evidence="15" type="primary">preA</name>
    <name evidence="15" type="ORF">F0L46_02185</name>
</gene>
<evidence type="ECO:0000256" key="13">
    <source>
        <dbReference type="SAM" id="MobiDB-lite"/>
    </source>
</evidence>
<organism evidence="15 16">
    <name type="scientific">Salinarimonas soli</name>
    <dbReference type="NCBI Taxonomy" id="1638099"/>
    <lineage>
        <taxon>Bacteria</taxon>
        <taxon>Pseudomonadati</taxon>
        <taxon>Pseudomonadota</taxon>
        <taxon>Alphaproteobacteria</taxon>
        <taxon>Hyphomicrobiales</taxon>
        <taxon>Salinarimonadaceae</taxon>
        <taxon>Salinarimonas</taxon>
    </lineage>
</organism>
<evidence type="ECO:0000256" key="10">
    <source>
        <dbReference type="ARBA" id="ARBA00049578"/>
    </source>
</evidence>
<dbReference type="GO" id="GO:0005737">
    <property type="term" value="C:cytoplasm"/>
    <property type="evidence" value="ECO:0007669"/>
    <property type="project" value="InterPro"/>
</dbReference>
<dbReference type="Proteomes" id="UP000323142">
    <property type="component" value="Unassembled WGS sequence"/>
</dbReference>
<evidence type="ECO:0000256" key="7">
    <source>
        <dbReference type="ARBA" id="ARBA00032722"/>
    </source>
</evidence>
<sequence>MADLSVNFCGIKAPNPFWLASAPPTDKAYNVERAFRAGWGGVVWKTLGEDGPPVVNVSGPRYGAVHGPDRRLLAFNNIELITDRPLEVNLREIAEMKRRWPDRAMVVSLMVPCEEDAWKRILPRVEATGADGIELNFGCPHGMSERGMGAAVGQVPEYVEMVTRWCKTHSRMPVIVKLTPNVTDVRKPAEAARRGGADAVSLINTINSIVGVDLERMVPSPHTDGKATHGGMCGPAVKPIALNMVAEIARSPATRGMPISGIGGIETWRDAAEFMALGAGTVQVCTAAMVYGFRIVQEMITGLEAFMDERGYARLDDFVGAAVPNVTDWQYLNLDYAVKAHIDQDLCIKCGRCHVACEDTSHQAITHLVNGVRHFEVIEEECVGCNLCATVCPIESCITMEPLVNALDKRTGRVVDGSYRNWTQHPNNPMAESAGKPLEPMEPAE</sequence>
<dbReference type="OrthoDB" id="9794954at2"/>
<comment type="catalytic activity">
    <reaction evidence="8">
        <text>5,6-dihydrothymine + NAD(+) = thymine + NADH + H(+)</text>
        <dbReference type="Rhea" id="RHEA:28791"/>
        <dbReference type="ChEBI" id="CHEBI:15378"/>
        <dbReference type="ChEBI" id="CHEBI:17821"/>
        <dbReference type="ChEBI" id="CHEBI:27468"/>
        <dbReference type="ChEBI" id="CHEBI:57540"/>
        <dbReference type="ChEBI" id="CHEBI:57945"/>
        <dbReference type="EC" id="1.3.1.1"/>
    </reaction>
</comment>
<comment type="catalytic activity">
    <reaction evidence="9">
        <text>5,6-dihydrouracil + NAD(+) = uracil + NADH + H(+)</text>
        <dbReference type="Rhea" id="RHEA:20189"/>
        <dbReference type="ChEBI" id="CHEBI:15378"/>
        <dbReference type="ChEBI" id="CHEBI:15901"/>
        <dbReference type="ChEBI" id="CHEBI:17568"/>
        <dbReference type="ChEBI" id="CHEBI:57540"/>
        <dbReference type="ChEBI" id="CHEBI:57945"/>
        <dbReference type="EC" id="1.3.1.1"/>
    </reaction>
</comment>
<evidence type="ECO:0000256" key="5">
    <source>
        <dbReference type="ARBA" id="ARBA00023014"/>
    </source>
</evidence>
<evidence type="ECO:0000256" key="2">
    <source>
        <dbReference type="ARBA" id="ARBA00022723"/>
    </source>
</evidence>
<evidence type="ECO:0000313" key="16">
    <source>
        <dbReference type="Proteomes" id="UP000323142"/>
    </source>
</evidence>
<reference evidence="15 16" key="1">
    <citation type="submission" date="2019-09" db="EMBL/GenBank/DDBJ databases">
        <title>Salinarimonas rosea gen. nov., sp. nov., a new member of the a-2 subgroup of the Proteobacteria.</title>
        <authorList>
            <person name="Liu J."/>
        </authorList>
    </citation>
    <scope>NUCLEOTIDE SEQUENCE [LARGE SCALE GENOMIC DNA]</scope>
    <source>
        <strain evidence="15 16">BN140002</strain>
    </source>
</reference>
<reference evidence="15 16" key="2">
    <citation type="submission" date="2019-09" db="EMBL/GenBank/DDBJ databases">
        <authorList>
            <person name="Jin C."/>
        </authorList>
    </citation>
    <scope>NUCLEOTIDE SEQUENCE [LARGE SCALE GENOMIC DNA]</scope>
    <source>
        <strain evidence="15 16">BN140002</strain>
    </source>
</reference>
<comment type="function">
    <text evidence="10">Involved in pyrimidine base degradation. Catalyzes physiologically the reduction of uracil to 5,6-dihydrouracil (DHU) by using NADH as a specific cosubstrate. It also catalyzes the reverse reaction and the reduction of thymine to 5,6-dihydrothymine (DHT).</text>
</comment>
<accession>A0A5B2VZ57</accession>
<dbReference type="GO" id="GO:0051536">
    <property type="term" value="F:iron-sulfur cluster binding"/>
    <property type="evidence" value="ECO:0007669"/>
    <property type="project" value="UniProtKB-KW"/>
</dbReference>
<dbReference type="PROSITE" id="PS00198">
    <property type="entry name" value="4FE4S_FER_1"/>
    <property type="match status" value="1"/>
</dbReference>
<dbReference type="AlphaFoldDB" id="A0A5B2VZ57"/>
<evidence type="ECO:0000259" key="14">
    <source>
        <dbReference type="PROSITE" id="PS51379"/>
    </source>
</evidence>
<dbReference type="PANTHER" id="PTHR43073:SF2">
    <property type="entry name" value="DIHYDROPYRIMIDINE DEHYDROGENASE [NADP(+)]"/>
    <property type="match status" value="1"/>
</dbReference>
<keyword evidence="16" id="KW-1185">Reference proteome</keyword>
<comment type="subunit">
    <text evidence="11">Heterotetramer of 2 PreA and 2 PreT subunits.</text>
</comment>
<dbReference type="FunFam" id="3.20.20.70:FF:000027">
    <property type="entry name" value="Dihydropyrimidine dehydrogenase [NADP(+)]"/>
    <property type="match status" value="1"/>
</dbReference>
<feature type="region of interest" description="Disordered" evidence="13">
    <location>
        <begin position="418"/>
        <end position="445"/>
    </location>
</feature>
<evidence type="ECO:0000256" key="3">
    <source>
        <dbReference type="ARBA" id="ARBA00023002"/>
    </source>
</evidence>
<feature type="domain" description="4Fe-4S ferredoxin-type" evidence="14">
    <location>
        <begin position="373"/>
        <end position="403"/>
    </location>
</feature>